<organism evidence="2 3">
    <name type="scientific">Mucor flavus</name>
    <dbReference type="NCBI Taxonomy" id="439312"/>
    <lineage>
        <taxon>Eukaryota</taxon>
        <taxon>Fungi</taxon>
        <taxon>Fungi incertae sedis</taxon>
        <taxon>Mucoromycota</taxon>
        <taxon>Mucoromycotina</taxon>
        <taxon>Mucoromycetes</taxon>
        <taxon>Mucorales</taxon>
        <taxon>Mucorineae</taxon>
        <taxon>Mucoraceae</taxon>
        <taxon>Mucor</taxon>
    </lineage>
</organism>
<comment type="caution">
    <text evidence="2">The sequence shown here is derived from an EMBL/GenBank/DDBJ whole genome shotgun (WGS) entry which is preliminary data.</text>
</comment>
<proteinExistence type="predicted"/>
<name>A0ABP9YR91_9FUNG</name>
<dbReference type="Proteomes" id="UP001473302">
    <property type="component" value="Unassembled WGS sequence"/>
</dbReference>
<keyword evidence="3" id="KW-1185">Reference proteome</keyword>
<feature type="region of interest" description="Disordered" evidence="1">
    <location>
        <begin position="73"/>
        <end position="100"/>
    </location>
</feature>
<protein>
    <submittedName>
        <fullName evidence="2">Uncharacterized protein</fullName>
    </submittedName>
</protein>
<sequence length="138" mass="15382">MYFSVEQLVIKEVSKARRDINSGENDKLDGLENVFNKNGEKVVDPMAGVLTDIIDPNTVLATLTIQAGYLTVKPGDDKDTEMEDAPANKKAPINNPVRRGRVPTVARELEIKPSAAARCWKQYNKTGELHRKSEKKKC</sequence>
<evidence type="ECO:0000313" key="2">
    <source>
        <dbReference type="EMBL" id="GAA5809370.1"/>
    </source>
</evidence>
<reference evidence="2 3" key="1">
    <citation type="submission" date="2024-04" db="EMBL/GenBank/DDBJ databases">
        <title>genome sequences of Mucor flavus KT1a and Helicostylum pulchrum KT1b strains isolated from the surface of a dry-aged beef.</title>
        <authorList>
            <person name="Toyotome T."/>
            <person name="Hosono M."/>
            <person name="Torimaru M."/>
            <person name="Fukuda K."/>
            <person name="Mikami N."/>
        </authorList>
    </citation>
    <scope>NUCLEOTIDE SEQUENCE [LARGE SCALE GENOMIC DNA]</scope>
    <source>
        <strain evidence="2 3">KT1a</strain>
    </source>
</reference>
<dbReference type="EMBL" id="BAABUK010000005">
    <property type="protein sequence ID" value="GAA5809370.1"/>
    <property type="molecule type" value="Genomic_DNA"/>
</dbReference>
<gene>
    <name evidence="2" type="ORF">MFLAVUS_002778</name>
</gene>
<accession>A0ABP9YR91</accession>
<evidence type="ECO:0000313" key="3">
    <source>
        <dbReference type="Proteomes" id="UP001473302"/>
    </source>
</evidence>
<evidence type="ECO:0000256" key="1">
    <source>
        <dbReference type="SAM" id="MobiDB-lite"/>
    </source>
</evidence>